<sequence length="194" mass="21804">MNTLPAVDLSKRDPLSDTDPRFVQRWSPRYFQPVPISDHEINVMLDAARWSPSCYNEQPWHFYISDERSFARYLDMLVEGNQAWAKHTSAIGFITARQQFSRNGKPNGFAAFDCGAAWMAFCLQANQLGWYVHGMGGIETDKIIDGFGLDPDAEQVIMGFAIGKLGDLSSADADTREKETPNQRHPLATMVTRG</sequence>
<organism evidence="5 6">
    <name type="scientific">Pseudobowmanella zhangzhouensis</name>
    <dbReference type="NCBI Taxonomy" id="1537679"/>
    <lineage>
        <taxon>Bacteria</taxon>
        <taxon>Pseudomonadati</taxon>
        <taxon>Pseudomonadota</taxon>
        <taxon>Gammaproteobacteria</taxon>
        <taxon>Alteromonadales</taxon>
        <taxon>Alteromonadaceae</taxon>
    </lineage>
</organism>
<dbReference type="Pfam" id="PF00881">
    <property type="entry name" value="Nitroreductase"/>
    <property type="match status" value="2"/>
</dbReference>
<evidence type="ECO:0000256" key="1">
    <source>
        <dbReference type="ARBA" id="ARBA00007118"/>
    </source>
</evidence>
<accession>A0ABW1XKT5</accession>
<evidence type="ECO:0000313" key="6">
    <source>
        <dbReference type="Proteomes" id="UP001596364"/>
    </source>
</evidence>
<keyword evidence="6" id="KW-1185">Reference proteome</keyword>
<name>A0ABW1XKT5_9ALTE</name>
<keyword evidence="2" id="KW-0560">Oxidoreductase</keyword>
<proteinExistence type="inferred from homology"/>
<feature type="compositionally biased region" description="Basic and acidic residues" evidence="3">
    <location>
        <begin position="173"/>
        <end position="182"/>
    </location>
</feature>
<dbReference type="InterPro" id="IPR029479">
    <property type="entry name" value="Nitroreductase"/>
</dbReference>
<feature type="domain" description="Nitroreductase" evidence="4">
    <location>
        <begin position="86"/>
        <end position="164"/>
    </location>
</feature>
<dbReference type="Gene3D" id="3.40.109.10">
    <property type="entry name" value="NADH Oxidase"/>
    <property type="match status" value="1"/>
</dbReference>
<feature type="region of interest" description="Disordered" evidence="3">
    <location>
        <begin position="172"/>
        <end position="194"/>
    </location>
</feature>
<reference evidence="6" key="1">
    <citation type="journal article" date="2019" name="Int. J. Syst. Evol. Microbiol.">
        <title>The Global Catalogue of Microorganisms (GCM) 10K type strain sequencing project: providing services to taxonomists for standard genome sequencing and annotation.</title>
        <authorList>
            <consortium name="The Broad Institute Genomics Platform"/>
            <consortium name="The Broad Institute Genome Sequencing Center for Infectious Disease"/>
            <person name="Wu L."/>
            <person name="Ma J."/>
        </authorList>
    </citation>
    <scope>NUCLEOTIDE SEQUENCE [LARGE SCALE GENOMIC DNA]</scope>
    <source>
        <strain evidence="6">CGMCC 1.16031</strain>
    </source>
</reference>
<comment type="similarity">
    <text evidence="1">Belongs to the nitroreductase family.</text>
</comment>
<dbReference type="InterPro" id="IPR000415">
    <property type="entry name" value="Nitroreductase-like"/>
</dbReference>
<gene>
    <name evidence="5" type="ORF">ACFP85_10990</name>
</gene>
<comment type="caution">
    <text evidence="5">The sequence shown here is derived from an EMBL/GenBank/DDBJ whole genome shotgun (WGS) entry which is preliminary data.</text>
</comment>
<dbReference type="PANTHER" id="PTHR43673:SF10">
    <property type="entry name" value="NADH DEHYDROGENASE_NAD(P)H NITROREDUCTASE XCC3605-RELATED"/>
    <property type="match status" value="1"/>
</dbReference>
<dbReference type="PANTHER" id="PTHR43673">
    <property type="entry name" value="NAD(P)H NITROREDUCTASE YDGI-RELATED"/>
    <property type="match status" value="1"/>
</dbReference>
<dbReference type="RefSeq" id="WP_131259625.1">
    <property type="nucleotide sequence ID" value="NZ_JBHSUS010000001.1"/>
</dbReference>
<dbReference type="EMBL" id="JBHSUS010000001">
    <property type="protein sequence ID" value="MFC6440668.1"/>
    <property type="molecule type" value="Genomic_DNA"/>
</dbReference>
<evidence type="ECO:0000256" key="2">
    <source>
        <dbReference type="ARBA" id="ARBA00023002"/>
    </source>
</evidence>
<protein>
    <submittedName>
        <fullName evidence="5">Nitroreductase family protein</fullName>
    </submittedName>
</protein>
<evidence type="ECO:0000313" key="5">
    <source>
        <dbReference type="EMBL" id="MFC6440668.1"/>
    </source>
</evidence>
<evidence type="ECO:0000256" key="3">
    <source>
        <dbReference type="SAM" id="MobiDB-lite"/>
    </source>
</evidence>
<evidence type="ECO:0000259" key="4">
    <source>
        <dbReference type="Pfam" id="PF00881"/>
    </source>
</evidence>
<dbReference type="CDD" id="cd02138">
    <property type="entry name" value="TdsD-like"/>
    <property type="match status" value="1"/>
</dbReference>
<dbReference type="SUPFAM" id="SSF55469">
    <property type="entry name" value="FMN-dependent nitroreductase-like"/>
    <property type="match status" value="1"/>
</dbReference>
<dbReference type="Proteomes" id="UP001596364">
    <property type="component" value="Unassembled WGS sequence"/>
</dbReference>
<feature type="domain" description="Nitroreductase" evidence="4">
    <location>
        <begin position="24"/>
        <end position="81"/>
    </location>
</feature>